<reference evidence="5 6" key="1">
    <citation type="submission" date="2018-03" db="EMBL/GenBank/DDBJ databases">
        <title>The draft genome of Sphingosinicella sp. GL-C-18.</title>
        <authorList>
            <person name="Liu L."/>
            <person name="Li L."/>
            <person name="Liang L."/>
            <person name="Zhang X."/>
            <person name="Wang T."/>
        </authorList>
    </citation>
    <scope>NUCLEOTIDE SEQUENCE [LARGE SCALE GENOMIC DNA]</scope>
    <source>
        <strain evidence="5 6">GL-C-18</strain>
    </source>
</reference>
<evidence type="ECO:0000256" key="3">
    <source>
        <dbReference type="ARBA" id="ARBA00023251"/>
    </source>
</evidence>
<comment type="similarity">
    <text evidence="1">Belongs to the bleomycin resistance protein family.</text>
</comment>
<accession>A0A2P7QHJ5</accession>
<dbReference type="GO" id="GO:0046677">
    <property type="term" value="P:response to antibiotic"/>
    <property type="evidence" value="ECO:0007669"/>
    <property type="project" value="UniProtKB-KW"/>
</dbReference>
<dbReference type="SUPFAM" id="SSF54593">
    <property type="entry name" value="Glyoxalase/Bleomycin resistance protein/Dihydroxybiphenyl dioxygenase"/>
    <property type="match status" value="1"/>
</dbReference>
<dbReference type="CDD" id="cd08350">
    <property type="entry name" value="BLMT_like"/>
    <property type="match status" value="1"/>
</dbReference>
<proteinExistence type="inferred from homology"/>
<dbReference type="EMBL" id="PXYI01000009">
    <property type="protein sequence ID" value="PSJ37406.1"/>
    <property type="molecule type" value="Genomic_DNA"/>
</dbReference>
<evidence type="ECO:0000313" key="5">
    <source>
        <dbReference type="EMBL" id="PSJ37406.1"/>
    </source>
</evidence>
<dbReference type="OrthoDB" id="6624781at2"/>
<dbReference type="InterPro" id="IPR029068">
    <property type="entry name" value="Glyas_Bleomycin-R_OHBP_Dase"/>
</dbReference>
<organism evidence="5 6">
    <name type="scientific">Allosphingosinicella deserti</name>
    <dbReference type="NCBI Taxonomy" id="2116704"/>
    <lineage>
        <taxon>Bacteria</taxon>
        <taxon>Pseudomonadati</taxon>
        <taxon>Pseudomonadota</taxon>
        <taxon>Alphaproteobacteria</taxon>
        <taxon>Sphingomonadales</taxon>
        <taxon>Sphingomonadaceae</taxon>
        <taxon>Allosphingosinicella</taxon>
    </lineage>
</organism>
<dbReference type="PROSITE" id="PS51819">
    <property type="entry name" value="VOC"/>
    <property type="match status" value="1"/>
</dbReference>
<dbReference type="InterPro" id="IPR000335">
    <property type="entry name" value="Bleomycin-R"/>
</dbReference>
<protein>
    <recommendedName>
        <fullName evidence="2">Bleomycin resistance protein</fullName>
    </recommendedName>
</protein>
<keyword evidence="3" id="KW-0046">Antibiotic resistance</keyword>
<keyword evidence="6" id="KW-1185">Reference proteome</keyword>
<evidence type="ECO:0000313" key="6">
    <source>
        <dbReference type="Proteomes" id="UP000241167"/>
    </source>
</evidence>
<dbReference type="InterPro" id="IPR037523">
    <property type="entry name" value="VOC_core"/>
</dbReference>
<dbReference type="Gene3D" id="3.10.180.10">
    <property type="entry name" value="2,3-Dihydroxybiphenyl 1,2-Dioxygenase, domain 1"/>
    <property type="match status" value="1"/>
</dbReference>
<dbReference type="RefSeq" id="WP_106515397.1">
    <property type="nucleotide sequence ID" value="NZ_PXYI01000009.1"/>
</dbReference>
<evidence type="ECO:0000259" key="4">
    <source>
        <dbReference type="PROSITE" id="PS51819"/>
    </source>
</evidence>
<dbReference type="Proteomes" id="UP000241167">
    <property type="component" value="Unassembled WGS sequence"/>
</dbReference>
<dbReference type="PRINTS" id="PR00311">
    <property type="entry name" value="BLEOMYCINRST"/>
</dbReference>
<evidence type="ECO:0000256" key="1">
    <source>
        <dbReference type="ARBA" id="ARBA00011051"/>
    </source>
</evidence>
<name>A0A2P7QHJ5_9SPHN</name>
<dbReference type="Pfam" id="PF00903">
    <property type="entry name" value="Glyoxalase"/>
    <property type="match status" value="1"/>
</dbReference>
<comment type="caution">
    <text evidence="5">The sequence shown here is derived from an EMBL/GenBank/DDBJ whole genome shotgun (WGS) entry which is preliminary data.</text>
</comment>
<evidence type="ECO:0000256" key="2">
    <source>
        <dbReference type="ARBA" id="ARBA00021572"/>
    </source>
</evidence>
<dbReference type="AlphaFoldDB" id="A0A2P7QHJ5"/>
<gene>
    <name evidence="5" type="ORF">C7I55_23120</name>
</gene>
<feature type="domain" description="VOC" evidence="4">
    <location>
        <begin position="1"/>
        <end position="119"/>
    </location>
</feature>
<sequence length="119" mass="13173">MADRATPNLPARDFNATEAFYARLGFERTWRDAAWMILTRGDLALEFFPYPDLDPASSSFGACLRVDDLEALVAAVRDAGIPEAQTGWPRFHPPRREAWGGLVGAVIDPDGSLLRLIQN</sequence>
<dbReference type="InterPro" id="IPR004360">
    <property type="entry name" value="Glyas_Fos-R_dOase_dom"/>
</dbReference>